<dbReference type="PANTHER" id="PTHR11908:SF132">
    <property type="entry name" value="ALDEHYDE OXIDASE 1-RELATED"/>
    <property type="match status" value="1"/>
</dbReference>
<dbReference type="Pfam" id="PF02738">
    <property type="entry name" value="MoCoBD_1"/>
    <property type="match status" value="1"/>
</dbReference>
<dbReference type="InterPro" id="IPR000674">
    <property type="entry name" value="Ald_Oxase/Xan_DH_a/b"/>
</dbReference>
<dbReference type="InterPro" id="IPR036856">
    <property type="entry name" value="Ald_Oxase/Xan_DH_a/b_sf"/>
</dbReference>
<dbReference type="Gene3D" id="3.30.365.10">
    <property type="entry name" value="Aldehyde oxidase/xanthine dehydrogenase, molybdopterin binding domain"/>
    <property type="match status" value="4"/>
</dbReference>
<keyword evidence="1" id="KW-0500">Molybdenum</keyword>
<accession>A0ABV5I998</accession>
<dbReference type="InterPro" id="IPR008274">
    <property type="entry name" value="AldOxase/xan_DH_MoCoBD1"/>
</dbReference>
<dbReference type="InterPro" id="IPR016208">
    <property type="entry name" value="Ald_Oxase/xanthine_DH-like"/>
</dbReference>
<dbReference type="Pfam" id="PF01315">
    <property type="entry name" value="Ald_Xan_dh_C"/>
    <property type="match status" value="1"/>
</dbReference>
<evidence type="ECO:0000313" key="5">
    <source>
        <dbReference type="Proteomes" id="UP001589647"/>
    </source>
</evidence>
<dbReference type="SUPFAM" id="SSF56003">
    <property type="entry name" value="Molybdenum cofactor-binding domain"/>
    <property type="match status" value="1"/>
</dbReference>
<dbReference type="EMBL" id="JBHMEI010000003">
    <property type="protein sequence ID" value="MFB9201113.1"/>
    <property type="molecule type" value="Genomic_DNA"/>
</dbReference>
<gene>
    <name evidence="4" type="ORF">ACFFV7_07925</name>
</gene>
<protein>
    <submittedName>
        <fullName evidence="4">Xanthine dehydrogenase family protein molybdopterin-binding subunit</fullName>
    </submittedName>
</protein>
<dbReference type="InterPro" id="IPR046867">
    <property type="entry name" value="AldOxase/xan_DH_MoCoBD2"/>
</dbReference>
<evidence type="ECO:0000259" key="3">
    <source>
        <dbReference type="SMART" id="SM01008"/>
    </source>
</evidence>
<sequence length="728" mass="76880">MNAVGRPVARVDGVAKVTGAARYAADVQVPGVTHAVLVGSTIARGRVTAIEVSEAAAATGVLGVFTHENLGRLPRPRPQDFLPLQDDLIRYAGQPVAAVVARTLEQARHAAGLVAVSYRADTPRTVLADGLDAAYLPPQGPDGGDNVYVRGDVEAALTSAPVTVEATYTTPMQHHNPMELPATVAAWDGDRLTVHESTQNIAGTQEGLMTVFRLPREKVRVISPYVGGGFGAKGTSAVPRIVLAAALARHVGHPVRLVLTRAESYTSNGHRAASHQVVRVGATRDGRLTAIDHTLTQQVAGTEGRFVTSARITRILYACPNVRTTQRAVALDLANAAYIRAPDTVTSHALESALDELSYALGLDPVTLRIRNWSATNQQSGVRHGSNHLRTCYERGAERFGWWRRAPRPGSMRDGDWLLGWGMATVAHTAGGREMAGAEVIIGVDGAARIRSGTHDIGTGTSTVMRQLGADVLGLPMAEVRFDLGDSAYPQAPASSASATVPCTGAGVVRAATAARDQVVALAVADESSPLHGLPPARVRAADGHLFDLDRPARRTSFRDVLRRHGRPLRVTSPAGERMVQAVSTGAVFTEVAVHRLLGQVRVRRVVGVYDPGRVLNERTARSQAVGGVIWGIGVALSEHTLTDPHLGRILTPNLSGYLVPVAADVPDLDLTFIDRPDPASPALGARGFGEAPTTGLSAAIGNAVHHAIGHRVRDLPITQDKVLAALA</sequence>
<dbReference type="SUPFAM" id="SSF54665">
    <property type="entry name" value="CO dehydrogenase molybdoprotein N-domain-like"/>
    <property type="match status" value="1"/>
</dbReference>
<dbReference type="Pfam" id="PF20256">
    <property type="entry name" value="MoCoBD_2"/>
    <property type="match status" value="1"/>
</dbReference>
<organism evidence="4 5">
    <name type="scientific">Nonomuraea spiralis</name>
    <dbReference type="NCBI Taxonomy" id="46182"/>
    <lineage>
        <taxon>Bacteria</taxon>
        <taxon>Bacillati</taxon>
        <taxon>Actinomycetota</taxon>
        <taxon>Actinomycetes</taxon>
        <taxon>Streptosporangiales</taxon>
        <taxon>Streptosporangiaceae</taxon>
        <taxon>Nonomuraea</taxon>
    </lineage>
</organism>
<proteinExistence type="predicted"/>
<evidence type="ECO:0000313" key="4">
    <source>
        <dbReference type="EMBL" id="MFB9201113.1"/>
    </source>
</evidence>
<keyword evidence="2" id="KW-0560">Oxidoreductase</keyword>
<evidence type="ECO:0000256" key="2">
    <source>
        <dbReference type="ARBA" id="ARBA00023002"/>
    </source>
</evidence>
<dbReference type="InterPro" id="IPR037165">
    <property type="entry name" value="AldOxase/xan_DH_Mopterin-bd_sf"/>
</dbReference>
<dbReference type="Proteomes" id="UP001589647">
    <property type="component" value="Unassembled WGS sequence"/>
</dbReference>
<name>A0ABV5I998_9ACTN</name>
<comment type="caution">
    <text evidence="4">The sequence shown here is derived from an EMBL/GenBank/DDBJ whole genome shotgun (WGS) entry which is preliminary data.</text>
</comment>
<dbReference type="SMART" id="SM01008">
    <property type="entry name" value="Ald_Xan_dh_C"/>
    <property type="match status" value="1"/>
</dbReference>
<feature type="domain" description="Aldehyde oxidase/xanthine dehydrogenase a/b hammerhead" evidence="3">
    <location>
        <begin position="18"/>
        <end position="122"/>
    </location>
</feature>
<dbReference type="RefSeq" id="WP_189646918.1">
    <property type="nucleotide sequence ID" value="NZ_BMRC01000003.1"/>
</dbReference>
<dbReference type="Gene3D" id="3.90.1170.50">
    <property type="entry name" value="Aldehyde oxidase/xanthine dehydrogenase, a/b hammerhead"/>
    <property type="match status" value="1"/>
</dbReference>
<keyword evidence="5" id="KW-1185">Reference proteome</keyword>
<dbReference type="PANTHER" id="PTHR11908">
    <property type="entry name" value="XANTHINE DEHYDROGENASE"/>
    <property type="match status" value="1"/>
</dbReference>
<evidence type="ECO:0000256" key="1">
    <source>
        <dbReference type="ARBA" id="ARBA00022505"/>
    </source>
</evidence>
<reference evidence="4 5" key="1">
    <citation type="submission" date="2024-09" db="EMBL/GenBank/DDBJ databases">
        <authorList>
            <person name="Sun Q."/>
            <person name="Mori K."/>
        </authorList>
    </citation>
    <scope>NUCLEOTIDE SEQUENCE [LARGE SCALE GENOMIC DNA]</scope>
    <source>
        <strain evidence="4 5">CCM 3426</strain>
    </source>
</reference>